<evidence type="ECO:0000313" key="1">
    <source>
        <dbReference type="EMBL" id="KAH3851662.1"/>
    </source>
</evidence>
<sequence>MISYTDDVPVRALQLVRQFVDLSSRMMCSYIPCTYAFIVMEDVVSSVISNTNLRRITPTRFSARPHNIIVIQVYAPS</sequence>
<comment type="caution">
    <text evidence="1">The sequence shown here is derived from an EMBL/GenBank/DDBJ whole genome shotgun (WGS) entry which is preliminary data.</text>
</comment>
<gene>
    <name evidence="1" type="ORF">DPMN_094145</name>
</gene>
<protein>
    <submittedName>
        <fullName evidence="1">Uncharacterized protein</fullName>
    </submittedName>
</protein>
<name>A0A9D4L487_DREPO</name>
<reference evidence="1" key="1">
    <citation type="journal article" date="2019" name="bioRxiv">
        <title>The Genome of the Zebra Mussel, Dreissena polymorpha: A Resource for Invasive Species Research.</title>
        <authorList>
            <person name="McCartney M.A."/>
            <person name="Auch B."/>
            <person name="Kono T."/>
            <person name="Mallez S."/>
            <person name="Zhang Y."/>
            <person name="Obille A."/>
            <person name="Becker A."/>
            <person name="Abrahante J.E."/>
            <person name="Garbe J."/>
            <person name="Badalamenti J.P."/>
            <person name="Herman A."/>
            <person name="Mangelson H."/>
            <person name="Liachko I."/>
            <person name="Sullivan S."/>
            <person name="Sone E.D."/>
            <person name="Koren S."/>
            <person name="Silverstein K.A.T."/>
            <person name="Beckman K.B."/>
            <person name="Gohl D.M."/>
        </authorList>
    </citation>
    <scope>NUCLEOTIDE SEQUENCE</scope>
    <source>
        <strain evidence="1">Duluth1</strain>
        <tissue evidence="1">Whole animal</tissue>
    </source>
</reference>
<dbReference type="EMBL" id="JAIWYP010000003">
    <property type="protein sequence ID" value="KAH3851662.1"/>
    <property type="molecule type" value="Genomic_DNA"/>
</dbReference>
<keyword evidence="2" id="KW-1185">Reference proteome</keyword>
<proteinExistence type="predicted"/>
<accession>A0A9D4L487</accession>
<dbReference type="Proteomes" id="UP000828390">
    <property type="component" value="Unassembled WGS sequence"/>
</dbReference>
<reference evidence="1" key="2">
    <citation type="submission" date="2020-11" db="EMBL/GenBank/DDBJ databases">
        <authorList>
            <person name="McCartney M.A."/>
            <person name="Auch B."/>
            <person name="Kono T."/>
            <person name="Mallez S."/>
            <person name="Becker A."/>
            <person name="Gohl D.M."/>
            <person name="Silverstein K.A.T."/>
            <person name="Koren S."/>
            <person name="Bechman K.B."/>
            <person name="Herman A."/>
            <person name="Abrahante J.E."/>
            <person name="Garbe J."/>
        </authorList>
    </citation>
    <scope>NUCLEOTIDE SEQUENCE</scope>
    <source>
        <strain evidence="1">Duluth1</strain>
        <tissue evidence="1">Whole animal</tissue>
    </source>
</reference>
<dbReference type="AlphaFoldDB" id="A0A9D4L487"/>
<evidence type="ECO:0000313" key="2">
    <source>
        <dbReference type="Proteomes" id="UP000828390"/>
    </source>
</evidence>
<organism evidence="1 2">
    <name type="scientific">Dreissena polymorpha</name>
    <name type="common">Zebra mussel</name>
    <name type="synonym">Mytilus polymorpha</name>
    <dbReference type="NCBI Taxonomy" id="45954"/>
    <lineage>
        <taxon>Eukaryota</taxon>
        <taxon>Metazoa</taxon>
        <taxon>Spiralia</taxon>
        <taxon>Lophotrochozoa</taxon>
        <taxon>Mollusca</taxon>
        <taxon>Bivalvia</taxon>
        <taxon>Autobranchia</taxon>
        <taxon>Heteroconchia</taxon>
        <taxon>Euheterodonta</taxon>
        <taxon>Imparidentia</taxon>
        <taxon>Neoheterodontei</taxon>
        <taxon>Myida</taxon>
        <taxon>Dreissenoidea</taxon>
        <taxon>Dreissenidae</taxon>
        <taxon>Dreissena</taxon>
    </lineage>
</organism>